<dbReference type="AlphaFoldDB" id="A0A7U3Q4R2"/>
<dbReference type="SUPFAM" id="SSF49464">
    <property type="entry name" value="Carboxypeptidase regulatory domain-like"/>
    <property type="match status" value="1"/>
</dbReference>
<protein>
    <recommendedName>
        <fullName evidence="3">CarboxypepD_reg-like domain-containing protein</fullName>
    </recommendedName>
</protein>
<sequence length="244" mass="27943">MKLGPFLFLMLLISGLFTNEAFAQSFIIRGVVIEKGSNVRIAMAKISNMRSKTGAVSNEIGMFQLSVEMGDTLLVTKKDLLDKKVAVKTNTDLVVYLTRGTTMLDEVVVKGNSKQQEMAEINRDYKRNGSFYAGKPPLISLIPFGGHPLTFFYELFGKTPAQARRFKRYYKKELTLMEVDRFFNKSLVIENTDLKGKDLDKFLLDYYPPTSLANNWNHYDAIKYIKESARRYTDTLNHKKTTMQ</sequence>
<evidence type="ECO:0008006" key="3">
    <source>
        <dbReference type="Google" id="ProtNLM"/>
    </source>
</evidence>
<keyword evidence="2" id="KW-1185">Reference proteome</keyword>
<dbReference type="KEGG" id="pex:IZT61_15330"/>
<proteinExistence type="predicted"/>
<accession>A0A7U3Q4R2</accession>
<evidence type="ECO:0000313" key="1">
    <source>
        <dbReference type="EMBL" id="QPH38447.1"/>
    </source>
</evidence>
<dbReference type="Proteomes" id="UP000594759">
    <property type="component" value="Chromosome"/>
</dbReference>
<name>A0A7U3Q4R2_9SPHI</name>
<organism evidence="1 2">
    <name type="scientific">Pedobacter endophyticus</name>
    <dbReference type="NCBI Taxonomy" id="2789740"/>
    <lineage>
        <taxon>Bacteria</taxon>
        <taxon>Pseudomonadati</taxon>
        <taxon>Bacteroidota</taxon>
        <taxon>Sphingobacteriia</taxon>
        <taxon>Sphingobacteriales</taxon>
        <taxon>Sphingobacteriaceae</taxon>
        <taxon>Pedobacter</taxon>
    </lineage>
</organism>
<gene>
    <name evidence="1" type="ORF">IZT61_15330</name>
</gene>
<reference evidence="1 2" key="1">
    <citation type="submission" date="2020-11" db="EMBL/GenBank/DDBJ databases">
        <title>Pedobacter endophytica, an endophytic bacteria isolated form Carex pumila.</title>
        <authorList>
            <person name="Peng Y."/>
            <person name="Jiang L."/>
            <person name="Lee J."/>
        </authorList>
    </citation>
    <scope>NUCLEOTIDE SEQUENCE [LARGE SCALE GENOMIC DNA]</scope>
    <source>
        <strain evidence="1 2">JBR3-12</strain>
    </source>
</reference>
<evidence type="ECO:0000313" key="2">
    <source>
        <dbReference type="Proteomes" id="UP000594759"/>
    </source>
</evidence>
<dbReference type="RefSeq" id="WP_196097928.1">
    <property type="nucleotide sequence ID" value="NZ_CP064939.1"/>
</dbReference>
<dbReference type="InterPro" id="IPR008969">
    <property type="entry name" value="CarboxyPept-like_regulatory"/>
</dbReference>
<dbReference type="EMBL" id="CP064939">
    <property type="protein sequence ID" value="QPH38447.1"/>
    <property type="molecule type" value="Genomic_DNA"/>
</dbReference>